<proteinExistence type="predicted"/>
<evidence type="ECO:0000313" key="2">
    <source>
        <dbReference type="Proteomes" id="UP001363151"/>
    </source>
</evidence>
<gene>
    <name evidence="1" type="ORF">SO694_00043264</name>
</gene>
<comment type="caution">
    <text evidence="1">The sequence shown here is derived from an EMBL/GenBank/DDBJ whole genome shotgun (WGS) entry which is preliminary data.</text>
</comment>
<evidence type="ECO:0000313" key="1">
    <source>
        <dbReference type="EMBL" id="KAK7249017.1"/>
    </source>
</evidence>
<reference evidence="1 2" key="1">
    <citation type="submission" date="2024-03" db="EMBL/GenBank/DDBJ databases">
        <title>Aureococcus anophagefferens CCMP1851 and Kratosvirus quantuckense: Draft genome of a second virus-susceptible host strain in the model system.</title>
        <authorList>
            <person name="Chase E."/>
            <person name="Truchon A.R."/>
            <person name="Schepens W."/>
            <person name="Wilhelm S.W."/>
        </authorList>
    </citation>
    <scope>NUCLEOTIDE SEQUENCE [LARGE SCALE GENOMIC DNA]</scope>
    <source>
        <strain evidence="1 2">CCMP1851</strain>
    </source>
</reference>
<dbReference type="EMBL" id="JBBJCI010000084">
    <property type="protein sequence ID" value="KAK7249017.1"/>
    <property type="molecule type" value="Genomic_DNA"/>
</dbReference>
<organism evidence="1 2">
    <name type="scientific">Aureococcus anophagefferens</name>
    <name type="common">Harmful bloom alga</name>
    <dbReference type="NCBI Taxonomy" id="44056"/>
    <lineage>
        <taxon>Eukaryota</taxon>
        <taxon>Sar</taxon>
        <taxon>Stramenopiles</taxon>
        <taxon>Ochrophyta</taxon>
        <taxon>Pelagophyceae</taxon>
        <taxon>Pelagomonadales</taxon>
        <taxon>Pelagomonadaceae</taxon>
        <taxon>Aureococcus</taxon>
    </lineage>
</organism>
<keyword evidence="2" id="KW-1185">Reference proteome</keyword>
<name>A0ABR1G7K7_AURAN</name>
<sequence length="109" mass="11972">MCKLLLSRGASLEPRANSGEDAEAIARRLGHITMVDLLAAVRAAGGWAGYVDAPRKELLALRRQLPSLRERGRAAPSSSVRVHERLFVALTDDDVFVHAVAFWRGPRDL</sequence>
<protein>
    <submittedName>
        <fullName evidence="1">Spectrin binding protein</fullName>
    </submittedName>
</protein>
<dbReference type="Proteomes" id="UP001363151">
    <property type="component" value="Unassembled WGS sequence"/>
</dbReference>
<accession>A0ABR1G7K7</accession>